<dbReference type="Proteomes" id="UP000199427">
    <property type="component" value="Unassembled WGS sequence"/>
</dbReference>
<sequence length="185" mass="20399">MNKKEFLTSLETRLKKLSNEEREDILQDFSEHFEVGKAEGKTEEEIAHSLGSPGQIGKEILASYYVDKVETSSSTTNIFKAVWAVIGLSFFNLVIVLGPFIALVSLIVAGWAIGASFVVSPILFLINIAVFPDAFMLFDLFFSITLCGLGLLLIVGMLYVSRISIKGFVKYLNYNVNLVKGGMNS</sequence>
<proteinExistence type="predicted"/>
<feature type="transmembrane region" description="Helical" evidence="1">
    <location>
        <begin position="137"/>
        <end position="160"/>
    </location>
</feature>
<keyword evidence="3" id="KW-1185">Reference proteome</keyword>
<keyword evidence="1" id="KW-0812">Transmembrane</keyword>
<evidence type="ECO:0000256" key="1">
    <source>
        <dbReference type="SAM" id="Phobius"/>
    </source>
</evidence>
<dbReference type="AlphaFoldDB" id="A0A1H9CZS7"/>
<dbReference type="RefSeq" id="WP_091772886.1">
    <property type="nucleotide sequence ID" value="NZ_CAESCL010000081.1"/>
</dbReference>
<protein>
    <submittedName>
        <fullName evidence="2">Uncharacterized membrane protein</fullName>
    </submittedName>
</protein>
<feature type="transmembrane region" description="Helical" evidence="1">
    <location>
        <begin position="81"/>
        <end position="104"/>
    </location>
</feature>
<evidence type="ECO:0000313" key="3">
    <source>
        <dbReference type="Proteomes" id="UP000199427"/>
    </source>
</evidence>
<name>A0A1H9CZS7_9BACI</name>
<reference evidence="2 3" key="1">
    <citation type="submission" date="2016-10" db="EMBL/GenBank/DDBJ databases">
        <authorList>
            <person name="de Groot N.N."/>
        </authorList>
    </citation>
    <scope>NUCLEOTIDE SEQUENCE [LARGE SCALE GENOMIC DNA]</scope>
    <source>
        <strain evidence="2 3">DSM 21633</strain>
    </source>
</reference>
<organism evidence="2 3">
    <name type="scientific">Piscibacillus halophilus</name>
    <dbReference type="NCBI Taxonomy" id="571933"/>
    <lineage>
        <taxon>Bacteria</taxon>
        <taxon>Bacillati</taxon>
        <taxon>Bacillota</taxon>
        <taxon>Bacilli</taxon>
        <taxon>Bacillales</taxon>
        <taxon>Bacillaceae</taxon>
        <taxon>Piscibacillus</taxon>
    </lineage>
</organism>
<keyword evidence="1" id="KW-1133">Transmembrane helix</keyword>
<evidence type="ECO:0000313" key="2">
    <source>
        <dbReference type="EMBL" id="SEQ06651.1"/>
    </source>
</evidence>
<accession>A0A1H9CZS7</accession>
<keyword evidence="1" id="KW-0472">Membrane</keyword>
<dbReference type="EMBL" id="FOES01000006">
    <property type="protein sequence ID" value="SEQ06651.1"/>
    <property type="molecule type" value="Genomic_DNA"/>
</dbReference>
<feature type="transmembrane region" description="Helical" evidence="1">
    <location>
        <begin position="111"/>
        <end position="131"/>
    </location>
</feature>
<gene>
    <name evidence="2" type="ORF">SAMN05216362_10634</name>
</gene>
<dbReference type="OrthoDB" id="9804829at2"/>
<dbReference type="Pfam" id="PF22564">
    <property type="entry name" value="HAAS"/>
    <property type="match status" value="1"/>
</dbReference>
<dbReference type="STRING" id="571933.SAMN05216362_10634"/>